<sequence length="42" mass="4786">MTIGGVMVFSLRKRYHMSCVWYKLAACRESTCMGVLTELEIA</sequence>
<gene>
    <name evidence="1" type="ORF">HMPREF1576_01080</name>
</gene>
<dbReference type="AlphaFoldDB" id="S4H2V8"/>
<evidence type="ECO:0000313" key="1">
    <source>
        <dbReference type="EMBL" id="EPI50217.1"/>
    </source>
</evidence>
<dbReference type="EMBL" id="ATJO01000097">
    <property type="protein sequence ID" value="EPI50217.1"/>
    <property type="molecule type" value="Genomic_DNA"/>
</dbReference>
<evidence type="ECO:0000313" key="2">
    <source>
        <dbReference type="Proteomes" id="UP000014601"/>
    </source>
</evidence>
<dbReference type="Proteomes" id="UP000014601">
    <property type="component" value="Unassembled WGS sequence"/>
</dbReference>
<comment type="caution">
    <text evidence="1">The sequence shown here is derived from an EMBL/GenBank/DDBJ whole genome shotgun (WGS) entry which is preliminary data.</text>
</comment>
<proteinExistence type="predicted"/>
<accession>S4H2V8</accession>
<protein>
    <submittedName>
        <fullName evidence="1">Uncharacterized protein</fullName>
    </submittedName>
</protein>
<organism evidence="1 2">
    <name type="scientific">Gardnerella pickettii JCP7719</name>
    <dbReference type="NCBI Taxonomy" id="1261061"/>
    <lineage>
        <taxon>Bacteria</taxon>
        <taxon>Bacillati</taxon>
        <taxon>Actinomycetota</taxon>
        <taxon>Actinomycetes</taxon>
        <taxon>Bifidobacteriales</taxon>
        <taxon>Bifidobacteriaceae</taxon>
        <taxon>Gardnerella</taxon>
        <taxon>Gardnerella pickettii</taxon>
    </lineage>
</organism>
<name>S4H2V8_9BIFI</name>
<dbReference type="HOGENOM" id="CLU_3252091_0_0_11"/>
<reference evidence="1 2" key="1">
    <citation type="submission" date="2013-06" db="EMBL/GenBank/DDBJ databases">
        <authorList>
            <person name="Weinstock G."/>
            <person name="Sodergren E."/>
            <person name="Lobos E.A."/>
            <person name="Fulton L."/>
            <person name="Fulton R."/>
            <person name="Courtney L."/>
            <person name="Fronick C."/>
            <person name="O'Laughlin M."/>
            <person name="Godfrey J."/>
            <person name="Wilson R.M."/>
            <person name="Miner T."/>
            <person name="Farmer C."/>
            <person name="Delehaunty K."/>
            <person name="Cordes M."/>
            <person name="Minx P."/>
            <person name="Tomlinson C."/>
            <person name="Chen J."/>
            <person name="Wollam A."/>
            <person name="Pepin K.H."/>
            <person name="Bhonagiri V."/>
            <person name="Zhang X."/>
            <person name="Warren W."/>
            <person name="Mitreva M."/>
            <person name="Mardis E.R."/>
            <person name="Wilson R.K."/>
        </authorList>
    </citation>
    <scope>NUCLEOTIDE SEQUENCE [LARGE SCALE GENOMIC DNA]</scope>
    <source>
        <strain evidence="1 2">JCP7719</strain>
    </source>
</reference>